<dbReference type="SUPFAM" id="SSF55797">
    <property type="entry name" value="PR-1-like"/>
    <property type="match status" value="1"/>
</dbReference>
<sequence>MEDRANKFLADCPRTILYSSEEFKDIGFIIRSAIDTELQFRDVLCNVDGRDYIYENDTCSDDCFGYKQMVWAKSTEVGCAKQKCPLSDGSKAYLSLLMCFYTPGDVHQAGRPYEQGSSCSKCSQGSGCMQNQCNAKISSRS</sequence>
<protein>
    <submittedName>
        <fullName evidence="1">SCP domain-containing protein</fullName>
    </submittedName>
</protein>
<evidence type="ECO:0000313" key="1">
    <source>
        <dbReference type="WBParaSite" id="MCU_011758-RA"/>
    </source>
</evidence>
<accession>A0A5K3G0Q3</accession>
<proteinExistence type="predicted"/>
<name>A0A5K3G0Q3_MESCO</name>
<reference evidence="1" key="1">
    <citation type="submission" date="2019-11" db="UniProtKB">
        <authorList>
            <consortium name="WormBaseParasite"/>
        </authorList>
    </citation>
    <scope>IDENTIFICATION</scope>
</reference>
<organism evidence="1">
    <name type="scientific">Mesocestoides corti</name>
    <name type="common">Flatworm</name>
    <dbReference type="NCBI Taxonomy" id="53468"/>
    <lineage>
        <taxon>Eukaryota</taxon>
        <taxon>Metazoa</taxon>
        <taxon>Spiralia</taxon>
        <taxon>Lophotrochozoa</taxon>
        <taxon>Platyhelminthes</taxon>
        <taxon>Cestoda</taxon>
        <taxon>Eucestoda</taxon>
        <taxon>Cyclophyllidea</taxon>
        <taxon>Mesocestoididae</taxon>
        <taxon>Mesocestoides</taxon>
    </lineage>
</organism>
<dbReference type="Gene3D" id="3.40.33.10">
    <property type="entry name" value="CAP"/>
    <property type="match status" value="1"/>
</dbReference>
<dbReference type="InterPro" id="IPR035940">
    <property type="entry name" value="CAP_sf"/>
</dbReference>
<dbReference type="WBParaSite" id="MCU_011758-RA">
    <property type="protein sequence ID" value="MCU_011758-RA"/>
    <property type="gene ID" value="MCU_011758"/>
</dbReference>
<dbReference type="AlphaFoldDB" id="A0A5K3G0Q3"/>